<sequence length="133" mass="14931">MSNRVVHFEIQADDLERARKFYTAIFGWDFQKWPMPDGEYWGIMTDSKESKQAGINGGLLKRPCPPPKPEQGTNAFVCTVQVENYDDIEKKILAAGGVVAMPKFALTGMAWQGYYLDTEGNTFGIHQPDPNAK</sequence>
<dbReference type="InterPro" id="IPR053863">
    <property type="entry name" value="Glyoxy/Ble-like_N"/>
</dbReference>
<evidence type="ECO:0000313" key="2">
    <source>
        <dbReference type="EMBL" id="OGG43217.1"/>
    </source>
</evidence>
<dbReference type="Proteomes" id="UP000178249">
    <property type="component" value="Unassembled WGS sequence"/>
</dbReference>
<protein>
    <submittedName>
        <fullName evidence="2">Glyoxalase</fullName>
    </submittedName>
</protein>
<accession>A0A1F6C337</accession>
<dbReference type="PANTHER" id="PTHR33993">
    <property type="entry name" value="GLYOXALASE-RELATED"/>
    <property type="match status" value="1"/>
</dbReference>
<reference evidence="2 3" key="1">
    <citation type="journal article" date="2016" name="Nat. Commun.">
        <title>Thousands of microbial genomes shed light on interconnected biogeochemical processes in an aquifer system.</title>
        <authorList>
            <person name="Anantharaman K."/>
            <person name="Brown C.T."/>
            <person name="Hug L.A."/>
            <person name="Sharon I."/>
            <person name="Castelle C.J."/>
            <person name="Probst A.J."/>
            <person name="Thomas B.C."/>
            <person name="Singh A."/>
            <person name="Wilkins M.J."/>
            <person name="Karaoz U."/>
            <person name="Brodie E.L."/>
            <person name="Williams K.H."/>
            <person name="Hubbard S.S."/>
            <person name="Banfield J.F."/>
        </authorList>
    </citation>
    <scope>NUCLEOTIDE SEQUENCE [LARGE SCALE GENOMIC DNA]</scope>
</reference>
<feature type="domain" description="VOC" evidence="1">
    <location>
        <begin position="4"/>
        <end position="128"/>
    </location>
</feature>
<dbReference type="Gene3D" id="3.10.180.10">
    <property type="entry name" value="2,3-Dihydroxybiphenyl 1,2-Dioxygenase, domain 1"/>
    <property type="match status" value="1"/>
</dbReference>
<dbReference type="PANTHER" id="PTHR33993:SF2">
    <property type="entry name" value="VOC DOMAIN-CONTAINING PROTEIN"/>
    <property type="match status" value="1"/>
</dbReference>
<dbReference type="CDD" id="cd07247">
    <property type="entry name" value="SgaA_N_like"/>
    <property type="match status" value="1"/>
</dbReference>
<dbReference type="InterPro" id="IPR037523">
    <property type="entry name" value="VOC_core"/>
</dbReference>
<comment type="caution">
    <text evidence="2">The sequence shown here is derived from an EMBL/GenBank/DDBJ whole genome shotgun (WGS) entry which is preliminary data.</text>
</comment>
<dbReference type="InterPro" id="IPR052164">
    <property type="entry name" value="Anthracycline_SecMetBiosynth"/>
</dbReference>
<organism evidence="2 3">
    <name type="scientific">Candidatus Kaiserbacteria bacterium RIFCSPHIGHO2_01_FULL_48_10</name>
    <dbReference type="NCBI Taxonomy" id="1798476"/>
    <lineage>
        <taxon>Bacteria</taxon>
        <taxon>Candidatus Kaiseribacteriota</taxon>
    </lineage>
</organism>
<gene>
    <name evidence="2" type="ORF">A2841_03565</name>
</gene>
<evidence type="ECO:0000313" key="3">
    <source>
        <dbReference type="Proteomes" id="UP000178249"/>
    </source>
</evidence>
<dbReference type="InterPro" id="IPR029068">
    <property type="entry name" value="Glyas_Bleomycin-R_OHBP_Dase"/>
</dbReference>
<name>A0A1F6C337_9BACT</name>
<dbReference type="SUPFAM" id="SSF54593">
    <property type="entry name" value="Glyoxalase/Bleomycin resistance protein/Dihydroxybiphenyl dioxygenase"/>
    <property type="match status" value="1"/>
</dbReference>
<dbReference type="AlphaFoldDB" id="A0A1F6C337"/>
<dbReference type="Pfam" id="PF22677">
    <property type="entry name" value="Ble-like_N"/>
    <property type="match status" value="1"/>
</dbReference>
<evidence type="ECO:0000259" key="1">
    <source>
        <dbReference type="PROSITE" id="PS51819"/>
    </source>
</evidence>
<proteinExistence type="predicted"/>
<dbReference type="EMBL" id="MFKP01000047">
    <property type="protein sequence ID" value="OGG43217.1"/>
    <property type="molecule type" value="Genomic_DNA"/>
</dbReference>
<dbReference type="PROSITE" id="PS51819">
    <property type="entry name" value="VOC"/>
    <property type="match status" value="1"/>
</dbReference>